<dbReference type="Gene3D" id="1.40.20.10">
    <property type="entry name" value="CHAD domain"/>
    <property type="match status" value="1"/>
</dbReference>
<dbReference type="SMART" id="SM00880">
    <property type="entry name" value="CHAD"/>
    <property type="match status" value="1"/>
</dbReference>
<sequence>MSSAEIELKLALPGVDPKTIAAQLTALPALAGLAPTEQRLKNIYFDTPDQHLRRAQAVLRLRSLRQAGGRARWIQTFKTAGGTDGALSQRGEWEATVRSGQLDPIALQGTPWPGIDTDGQLFAQLAPCFETETVRTLRLFTAEDGSLIEVALDLGGVRAGGEHTALYELELELLKGRPDALFELADHIAARLPVLPSPVSKAERGWRLLDGTARAPRRARKLDLAAELPVLHAAQAVLGEMLGQFVENLGGILHFDNPELVHQARVGWRRWRSALWLFKPLLAEYRPPDTAPLRPLLNALGAVRDFDVAGLESLPQWADAYIAGDPERATDWQTMEAAVQAERGLRRTRLLGALQSPATGQALLQLERWLHALPQAAWTAELAAQNIDGWAAARTKRLHQRLATEVKEMQDADLQTEEGIEHQHNVRLLAKRTRYVLEALRAVLPRERTRRWQDQATELQTSIGAARDLMLLATLLAPLGVHAGILGFLRGVAAGRLAGD</sequence>
<evidence type="ECO:0000259" key="2">
    <source>
        <dbReference type="PROSITE" id="PS51708"/>
    </source>
</evidence>
<dbReference type="RefSeq" id="WP_208010394.1">
    <property type="nucleotide sequence ID" value="NZ_CP071796.1"/>
</dbReference>
<evidence type="ECO:0000313" key="4">
    <source>
        <dbReference type="Proteomes" id="UP000663903"/>
    </source>
</evidence>
<dbReference type="GO" id="GO:0050355">
    <property type="term" value="F:inorganic triphosphate phosphatase activity"/>
    <property type="evidence" value="ECO:0007669"/>
    <property type="project" value="InterPro"/>
</dbReference>
<dbReference type="PANTHER" id="PTHR39569">
    <property type="entry name" value="INORGANIC TRIPHOSPHATASE"/>
    <property type="match status" value="1"/>
</dbReference>
<dbReference type="AlphaFoldDB" id="A0A975CHX1"/>
<feature type="domain" description="CYTH" evidence="1">
    <location>
        <begin position="3"/>
        <end position="212"/>
    </location>
</feature>
<dbReference type="CDD" id="cd07756">
    <property type="entry name" value="CYTH-like_Pase_CHAD"/>
    <property type="match status" value="1"/>
</dbReference>
<dbReference type="InterPro" id="IPR023577">
    <property type="entry name" value="CYTH_domain"/>
</dbReference>
<dbReference type="PROSITE" id="PS51708">
    <property type="entry name" value="CHAD"/>
    <property type="match status" value="1"/>
</dbReference>
<dbReference type="PROSITE" id="PS51707">
    <property type="entry name" value="CYTH"/>
    <property type="match status" value="1"/>
</dbReference>
<organism evidence="3 4">
    <name type="scientific">Ottowia testudinis</name>
    <dbReference type="NCBI Taxonomy" id="2816950"/>
    <lineage>
        <taxon>Bacteria</taxon>
        <taxon>Pseudomonadati</taxon>
        <taxon>Pseudomonadota</taxon>
        <taxon>Betaproteobacteria</taxon>
        <taxon>Burkholderiales</taxon>
        <taxon>Comamonadaceae</taxon>
        <taxon>Ottowia</taxon>
    </lineage>
</organism>
<keyword evidence="4" id="KW-1185">Reference proteome</keyword>
<dbReference type="Proteomes" id="UP000663903">
    <property type="component" value="Chromosome"/>
</dbReference>
<proteinExistence type="predicted"/>
<dbReference type="Pfam" id="PF01928">
    <property type="entry name" value="CYTH"/>
    <property type="match status" value="1"/>
</dbReference>
<reference evidence="3" key="1">
    <citation type="submission" date="2021-03" db="EMBL/GenBank/DDBJ databases">
        <title>Ottowia sp. 27C isolated from the cloaca of a Giant Asian pond turtle (Heosemys grandis).</title>
        <authorList>
            <person name="Spergser J."/>
            <person name="Busse H.-J."/>
        </authorList>
    </citation>
    <scope>NUCLEOTIDE SEQUENCE</scope>
    <source>
        <strain evidence="3">27C</strain>
    </source>
</reference>
<dbReference type="InterPro" id="IPR039013">
    <property type="entry name" value="YgiF"/>
</dbReference>
<dbReference type="EMBL" id="CP071796">
    <property type="protein sequence ID" value="QTD46495.1"/>
    <property type="molecule type" value="Genomic_DNA"/>
</dbReference>
<accession>A0A975CHX1</accession>
<evidence type="ECO:0000313" key="3">
    <source>
        <dbReference type="EMBL" id="QTD46495.1"/>
    </source>
</evidence>
<dbReference type="SUPFAM" id="SSF55154">
    <property type="entry name" value="CYTH-like phosphatases"/>
    <property type="match status" value="1"/>
</dbReference>
<dbReference type="InterPro" id="IPR033469">
    <property type="entry name" value="CYTH-like_dom_sf"/>
</dbReference>
<name>A0A975CHX1_9BURK</name>
<dbReference type="SMART" id="SM01118">
    <property type="entry name" value="CYTH"/>
    <property type="match status" value="1"/>
</dbReference>
<dbReference type="InterPro" id="IPR007899">
    <property type="entry name" value="CHAD_dom"/>
</dbReference>
<dbReference type="GO" id="GO:0046872">
    <property type="term" value="F:metal ion binding"/>
    <property type="evidence" value="ECO:0007669"/>
    <property type="project" value="TreeGrafter"/>
</dbReference>
<dbReference type="Pfam" id="PF05235">
    <property type="entry name" value="CHAD"/>
    <property type="match status" value="1"/>
</dbReference>
<dbReference type="KEGG" id="otd:J1M35_06330"/>
<protein>
    <submittedName>
        <fullName evidence="3">CHAD domain-containing protein</fullName>
    </submittedName>
</protein>
<dbReference type="Gene3D" id="2.40.320.10">
    <property type="entry name" value="Hypothetical Protein Pfu-838710-001"/>
    <property type="match status" value="1"/>
</dbReference>
<gene>
    <name evidence="3" type="ORF">J1M35_06330</name>
</gene>
<dbReference type="InterPro" id="IPR038186">
    <property type="entry name" value="CHAD_dom_sf"/>
</dbReference>
<dbReference type="PANTHER" id="PTHR39569:SF1">
    <property type="entry name" value="INORGANIC TRIPHOSPHATASE"/>
    <property type="match status" value="1"/>
</dbReference>
<feature type="domain" description="CHAD" evidence="2">
    <location>
        <begin position="227"/>
        <end position="500"/>
    </location>
</feature>
<evidence type="ECO:0000259" key="1">
    <source>
        <dbReference type="PROSITE" id="PS51707"/>
    </source>
</evidence>